<evidence type="ECO:0000256" key="4">
    <source>
        <dbReference type="SAM" id="MobiDB-lite"/>
    </source>
</evidence>
<evidence type="ECO:0000256" key="3">
    <source>
        <dbReference type="SAM" id="Coils"/>
    </source>
</evidence>
<dbReference type="PROSITE" id="PS51842">
    <property type="entry name" value="IF_ROD_2"/>
    <property type="match status" value="1"/>
</dbReference>
<organism evidence="6 7">
    <name type="scientific">Goodea atripinnis</name>
    <dbReference type="NCBI Taxonomy" id="208336"/>
    <lineage>
        <taxon>Eukaryota</taxon>
        <taxon>Metazoa</taxon>
        <taxon>Chordata</taxon>
        <taxon>Craniata</taxon>
        <taxon>Vertebrata</taxon>
        <taxon>Euteleostomi</taxon>
        <taxon>Actinopterygii</taxon>
        <taxon>Neopterygii</taxon>
        <taxon>Teleostei</taxon>
        <taxon>Neoteleostei</taxon>
        <taxon>Acanthomorphata</taxon>
        <taxon>Ovalentaria</taxon>
        <taxon>Atherinomorphae</taxon>
        <taxon>Cyprinodontiformes</taxon>
        <taxon>Goodeidae</taxon>
        <taxon>Goodea</taxon>
    </lineage>
</organism>
<protein>
    <recommendedName>
        <fullName evidence="5">IF rod domain-containing protein</fullName>
    </recommendedName>
</protein>
<comment type="caution">
    <text evidence="6">The sequence shown here is derived from an EMBL/GenBank/DDBJ whole genome shotgun (WGS) entry which is preliminary data.</text>
</comment>
<dbReference type="SUPFAM" id="SSF64593">
    <property type="entry name" value="Intermediate filament protein, coiled coil region"/>
    <property type="match status" value="1"/>
</dbReference>
<evidence type="ECO:0000313" key="6">
    <source>
        <dbReference type="EMBL" id="MEQ2177873.1"/>
    </source>
</evidence>
<accession>A0ABV0P2E2</accession>
<name>A0ABV0P2E2_9TELE</name>
<evidence type="ECO:0000313" key="7">
    <source>
        <dbReference type="Proteomes" id="UP001476798"/>
    </source>
</evidence>
<evidence type="ECO:0000259" key="5">
    <source>
        <dbReference type="PROSITE" id="PS51842"/>
    </source>
</evidence>
<keyword evidence="1" id="KW-0403">Intermediate filament</keyword>
<feature type="compositionally biased region" description="Basic and acidic residues" evidence="4">
    <location>
        <begin position="51"/>
        <end position="63"/>
    </location>
</feature>
<dbReference type="EMBL" id="JAHRIO010060400">
    <property type="protein sequence ID" value="MEQ2177873.1"/>
    <property type="molecule type" value="Genomic_DNA"/>
</dbReference>
<feature type="region of interest" description="Disordered" evidence="4">
    <location>
        <begin position="33"/>
        <end position="64"/>
    </location>
</feature>
<keyword evidence="2 3" id="KW-0175">Coiled coil</keyword>
<dbReference type="PANTHER" id="PTHR45652:SF21">
    <property type="entry name" value="ZINC FINGER CCCH DOMAIN-CONTAINING PROTEIN 13-LIKE ISOFORM X1"/>
    <property type="match status" value="1"/>
</dbReference>
<sequence length="164" mass="19118">AEIKDLEAFIDHHYYKLQKPLSFVLLPIKMEQTPNVGDQQTTDPPVSTSDESDKNEPDKKDTVVEPSTDFSLFKIDLENILSTQSKDSILMKELNDRFANYIENIRSLEKQNQILKVEIEHARCDKKNEDYLLSDKESSIFSENETLKIDKSNLNQKIKELERR</sequence>
<feature type="non-terminal residue" evidence="6">
    <location>
        <position position="1"/>
    </location>
</feature>
<keyword evidence="7" id="KW-1185">Reference proteome</keyword>
<evidence type="ECO:0000256" key="1">
    <source>
        <dbReference type="ARBA" id="ARBA00022754"/>
    </source>
</evidence>
<feature type="compositionally biased region" description="Polar residues" evidence="4">
    <location>
        <begin position="33"/>
        <end position="49"/>
    </location>
</feature>
<feature type="domain" description="IF rod" evidence="5">
    <location>
        <begin position="87"/>
        <end position="164"/>
    </location>
</feature>
<dbReference type="InterPro" id="IPR050405">
    <property type="entry name" value="Intermediate_filament"/>
</dbReference>
<dbReference type="InterPro" id="IPR039008">
    <property type="entry name" value="IF_rod_dom"/>
</dbReference>
<proteinExistence type="predicted"/>
<gene>
    <name evidence="6" type="ORF">GOODEAATRI_008174</name>
</gene>
<feature type="coiled-coil region" evidence="3">
    <location>
        <begin position="91"/>
        <end position="164"/>
    </location>
</feature>
<dbReference type="PANTHER" id="PTHR45652">
    <property type="entry name" value="GLIAL FIBRILLARY ACIDIC PROTEIN"/>
    <property type="match status" value="1"/>
</dbReference>
<dbReference type="Proteomes" id="UP001476798">
    <property type="component" value="Unassembled WGS sequence"/>
</dbReference>
<evidence type="ECO:0000256" key="2">
    <source>
        <dbReference type="ARBA" id="ARBA00023054"/>
    </source>
</evidence>
<reference evidence="6 7" key="1">
    <citation type="submission" date="2021-06" db="EMBL/GenBank/DDBJ databases">
        <authorList>
            <person name="Palmer J.M."/>
        </authorList>
    </citation>
    <scope>NUCLEOTIDE SEQUENCE [LARGE SCALE GENOMIC DNA]</scope>
    <source>
        <strain evidence="6 7">GA_2019</strain>
        <tissue evidence="6">Muscle</tissue>
    </source>
</reference>